<keyword evidence="11" id="KW-1133">Transmembrane helix</keyword>
<dbReference type="PIRSF" id="PIRSF002465">
    <property type="entry name" value="Phsphlp_syn_PlsX"/>
    <property type="match status" value="1"/>
</dbReference>
<proteinExistence type="inferred from homology"/>
<evidence type="ECO:0000256" key="6">
    <source>
        <dbReference type="ARBA" id="ARBA00023209"/>
    </source>
</evidence>
<keyword evidence="2 10" id="KW-0963">Cytoplasm</keyword>
<dbReference type="SUPFAM" id="SSF53659">
    <property type="entry name" value="Isocitrate/Isopropylmalate dehydrogenase-like"/>
    <property type="match status" value="1"/>
</dbReference>
<protein>
    <recommendedName>
        <fullName evidence="8 10">Phosphate acyltransferase</fullName>
        <ecNumber evidence="8 10">2.3.1.274</ecNumber>
    </recommendedName>
    <alternativeName>
        <fullName evidence="10">Acyl-ACP phosphotransacylase</fullName>
    </alternativeName>
    <alternativeName>
        <fullName evidence="10">Acyl-[acyl-carrier-protein]--phosphate acyltransferase</fullName>
    </alternativeName>
    <alternativeName>
        <fullName evidence="10">Phosphate-acyl-ACP acyltransferase</fullName>
    </alternativeName>
</protein>
<evidence type="ECO:0000256" key="9">
    <source>
        <dbReference type="ARBA" id="ARBA00046608"/>
    </source>
</evidence>
<dbReference type="PANTHER" id="PTHR30100:SF1">
    <property type="entry name" value="PHOSPHATE ACYLTRANSFERASE"/>
    <property type="match status" value="1"/>
</dbReference>
<dbReference type="GO" id="GO:0006633">
    <property type="term" value="P:fatty acid biosynthetic process"/>
    <property type="evidence" value="ECO:0007669"/>
    <property type="project" value="UniProtKB-UniRule"/>
</dbReference>
<feature type="transmembrane region" description="Helical" evidence="11">
    <location>
        <begin position="267"/>
        <end position="285"/>
    </location>
</feature>
<gene>
    <name evidence="10" type="primary">plsX</name>
    <name evidence="12" type="ORF">Deia_01163</name>
</gene>
<evidence type="ECO:0000313" key="12">
    <source>
        <dbReference type="EMBL" id="QED23940.1"/>
    </source>
</evidence>
<reference evidence="12 13" key="1">
    <citation type="journal article" date="2019" name="ISME J.">
        <title>Deianiraea, an extracellular bacterium associated with the ciliate Paramecium, suggests an alternative scenario for the evolution of Rickettsiales.</title>
        <authorList>
            <person name="Castelli M."/>
            <person name="Sabaneyeva E."/>
            <person name="Lanzoni O."/>
            <person name="Lebedeva N."/>
            <person name="Floriano A.M."/>
            <person name="Gaiarsa S."/>
            <person name="Benken K."/>
            <person name="Modeo L."/>
            <person name="Bandi C."/>
            <person name="Potekhin A."/>
            <person name="Sassera D."/>
            <person name="Petroni G."/>
        </authorList>
    </citation>
    <scope>NUCLEOTIDE SEQUENCE [LARGE SCALE GENOMIC DNA]</scope>
    <source>
        <strain evidence="12">CyL4-1</strain>
    </source>
</reference>
<dbReference type="AlphaFoldDB" id="A0A5B8XF93"/>
<comment type="pathway">
    <text evidence="10">Lipid metabolism; phospholipid metabolism.</text>
</comment>
<dbReference type="GO" id="GO:0008654">
    <property type="term" value="P:phospholipid biosynthetic process"/>
    <property type="evidence" value="ECO:0007669"/>
    <property type="project" value="UniProtKB-KW"/>
</dbReference>
<accession>A0A5B8XF93</accession>
<dbReference type="HAMAP" id="MF_00019">
    <property type="entry name" value="PlsX"/>
    <property type="match status" value="1"/>
</dbReference>
<dbReference type="InterPro" id="IPR003664">
    <property type="entry name" value="FA_synthesis"/>
</dbReference>
<dbReference type="EC" id="2.3.1.274" evidence="8 10"/>
<evidence type="ECO:0000256" key="1">
    <source>
        <dbReference type="ARBA" id="ARBA00001232"/>
    </source>
</evidence>
<comment type="subcellular location">
    <subcellularLocation>
        <location evidence="10">Cytoplasm</location>
    </subcellularLocation>
    <text evidence="10">Associated with the membrane possibly through PlsY.</text>
</comment>
<keyword evidence="11" id="KW-0472">Membrane</keyword>
<dbReference type="Gene3D" id="3.40.718.10">
    <property type="entry name" value="Isopropylmalate Dehydrogenase"/>
    <property type="match status" value="1"/>
</dbReference>
<keyword evidence="3 10" id="KW-0444">Lipid biosynthesis</keyword>
<dbReference type="OrthoDB" id="9806408at2"/>
<keyword evidence="4 10" id="KW-0808">Transferase</keyword>
<name>A0A5B8XF93_9RICK</name>
<dbReference type="Pfam" id="PF02504">
    <property type="entry name" value="FA_synthesis"/>
    <property type="match status" value="1"/>
</dbReference>
<dbReference type="InterPro" id="IPR012281">
    <property type="entry name" value="Phospholipid_synth_PlsX-like"/>
</dbReference>
<evidence type="ECO:0000256" key="8">
    <source>
        <dbReference type="ARBA" id="ARBA00024069"/>
    </source>
</evidence>
<dbReference type="EMBL" id="CP029077">
    <property type="protein sequence ID" value="QED23940.1"/>
    <property type="molecule type" value="Genomic_DNA"/>
</dbReference>
<keyword evidence="11" id="KW-0812">Transmembrane</keyword>
<dbReference type="GO" id="GO:0043811">
    <property type="term" value="F:phosphate:acyl-[acyl carrier protein] acyltransferase activity"/>
    <property type="evidence" value="ECO:0007669"/>
    <property type="project" value="UniProtKB-UniRule"/>
</dbReference>
<evidence type="ECO:0000256" key="10">
    <source>
        <dbReference type="HAMAP-Rule" id="MF_00019"/>
    </source>
</evidence>
<dbReference type="NCBIfam" id="TIGR00182">
    <property type="entry name" value="plsX"/>
    <property type="match status" value="1"/>
</dbReference>
<comment type="function">
    <text evidence="10">Catalyzes the reversible formation of acyl-phosphate (acyl-PO(4)) from acyl-[acyl-carrier-protein] (acyl-ACP). This enzyme utilizes acyl-ACP as fatty acyl donor, but not acyl-CoA.</text>
</comment>
<keyword evidence="13" id="KW-1185">Reference proteome</keyword>
<evidence type="ECO:0000313" key="13">
    <source>
        <dbReference type="Proteomes" id="UP000321934"/>
    </source>
</evidence>
<comment type="catalytic activity">
    <reaction evidence="1 10">
        <text>a fatty acyl-[ACP] + phosphate = an acyl phosphate + holo-[ACP]</text>
        <dbReference type="Rhea" id="RHEA:42292"/>
        <dbReference type="Rhea" id="RHEA-COMP:9685"/>
        <dbReference type="Rhea" id="RHEA-COMP:14125"/>
        <dbReference type="ChEBI" id="CHEBI:43474"/>
        <dbReference type="ChEBI" id="CHEBI:59918"/>
        <dbReference type="ChEBI" id="CHEBI:64479"/>
        <dbReference type="ChEBI" id="CHEBI:138651"/>
        <dbReference type="EC" id="2.3.1.274"/>
    </reaction>
</comment>
<keyword evidence="5 10" id="KW-0443">Lipid metabolism</keyword>
<sequence>MLENINFYCIMPAKLIKIAIDAMGGDDAPDVPVNGIKVFLSTFPSENVIFKVYGDEQILRRKMLGIDRARYEIIHCENKIESDEKPSLAVRQSKGTSMRAAIEAVSSKECDASISGGNTGALMALSKIILKTAKDIDRPAICAMMPTKSGKCVLLDMGANIDVTAQNLLEFAFMGEAFAQVVLKKRKPTVGLLNIGSEEMKGHAYIHEAAEKIRASHLKDQFIGYIEPDKIYTGEVDVIVTDGFTGNIVIKSAEGLGKMIKILLKRAFSSSIFAVVGAILCGMSVKRTMKKMDPNNYNGGMFIGLNGVSIKSHGGADKYGFANAIMTAVSIVKEEMHRKIVEKINLS</sequence>
<evidence type="ECO:0000256" key="11">
    <source>
        <dbReference type="SAM" id="Phobius"/>
    </source>
</evidence>
<keyword evidence="7 10" id="KW-1208">Phospholipid metabolism</keyword>
<dbReference type="UniPathway" id="UPA00085"/>
<evidence type="ECO:0000256" key="2">
    <source>
        <dbReference type="ARBA" id="ARBA00022490"/>
    </source>
</evidence>
<keyword evidence="12" id="KW-0012">Acyltransferase</keyword>
<dbReference type="GO" id="GO:0005737">
    <property type="term" value="C:cytoplasm"/>
    <property type="evidence" value="ECO:0007669"/>
    <property type="project" value="UniProtKB-SubCell"/>
</dbReference>
<evidence type="ECO:0000256" key="4">
    <source>
        <dbReference type="ARBA" id="ARBA00022679"/>
    </source>
</evidence>
<keyword evidence="6 10" id="KW-0594">Phospholipid biosynthesis</keyword>
<organism evidence="12 13">
    <name type="scientific">Candidatus Deianiraea vastatrix</name>
    <dbReference type="NCBI Taxonomy" id="2163644"/>
    <lineage>
        <taxon>Bacteria</taxon>
        <taxon>Pseudomonadati</taxon>
        <taxon>Pseudomonadota</taxon>
        <taxon>Alphaproteobacteria</taxon>
        <taxon>Rickettsiales</taxon>
        <taxon>Candidatus Deianiraeaceae</taxon>
        <taxon>Candidatus Deianiraea</taxon>
    </lineage>
</organism>
<comment type="subunit">
    <text evidence="9 10">Homodimer. Probably interacts with PlsY.</text>
</comment>
<comment type="similarity">
    <text evidence="10">Belongs to the PlsX family.</text>
</comment>
<evidence type="ECO:0000256" key="7">
    <source>
        <dbReference type="ARBA" id="ARBA00023264"/>
    </source>
</evidence>
<dbReference type="Proteomes" id="UP000321934">
    <property type="component" value="Chromosome"/>
</dbReference>
<evidence type="ECO:0000256" key="5">
    <source>
        <dbReference type="ARBA" id="ARBA00023098"/>
    </source>
</evidence>
<evidence type="ECO:0000256" key="3">
    <source>
        <dbReference type="ARBA" id="ARBA00022516"/>
    </source>
</evidence>
<dbReference type="RefSeq" id="WP_146821459.1">
    <property type="nucleotide sequence ID" value="NZ_CP029077.1"/>
</dbReference>
<dbReference type="PANTHER" id="PTHR30100">
    <property type="entry name" value="FATTY ACID/PHOSPHOLIPID SYNTHESIS PROTEIN PLSX"/>
    <property type="match status" value="1"/>
</dbReference>